<sequence>MGKLCCAESDDGGLDFMGFLIVIVIALAIMVVCSPQPRPAVYAVYRCR</sequence>
<accession>A0ACC0YHZ2</accession>
<dbReference type="EMBL" id="CM047742">
    <property type="protein sequence ID" value="KAJ0035502.1"/>
    <property type="molecule type" value="Genomic_DNA"/>
</dbReference>
<name>A0ACC0YHZ2_9ROSI</name>
<comment type="caution">
    <text evidence="1">The sequence shown here is derived from an EMBL/GenBank/DDBJ whole genome shotgun (WGS) entry which is preliminary data.</text>
</comment>
<reference evidence="2" key="1">
    <citation type="journal article" date="2023" name="G3 (Bethesda)">
        <title>Genome assembly and association tests identify interacting loci associated with vigor, precocity, and sex in interspecific pistachio rootstocks.</title>
        <authorList>
            <person name="Palmer W."/>
            <person name="Jacygrad E."/>
            <person name="Sagayaradj S."/>
            <person name="Cavanaugh K."/>
            <person name="Han R."/>
            <person name="Bertier L."/>
            <person name="Beede B."/>
            <person name="Kafkas S."/>
            <person name="Golino D."/>
            <person name="Preece J."/>
            <person name="Michelmore R."/>
        </authorList>
    </citation>
    <scope>NUCLEOTIDE SEQUENCE [LARGE SCALE GENOMIC DNA]</scope>
</reference>
<gene>
    <name evidence="1" type="ORF">Pint_25035</name>
</gene>
<evidence type="ECO:0000313" key="1">
    <source>
        <dbReference type="EMBL" id="KAJ0035502.1"/>
    </source>
</evidence>
<proteinExistence type="predicted"/>
<protein>
    <submittedName>
        <fullName evidence="1">Uncharacterized protein</fullName>
    </submittedName>
</protein>
<keyword evidence="2" id="KW-1185">Reference proteome</keyword>
<evidence type="ECO:0000313" key="2">
    <source>
        <dbReference type="Proteomes" id="UP001163603"/>
    </source>
</evidence>
<organism evidence="1 2">
    <name type="scientific">Pistacia integerrima</name>
    <dbReference type="NCBI Taxonomy" id="434235"/>
    <lineage>
        <taxon>Eukaryota</taxon>
        <taxon>Viridiplantae</taxon>
        <taxon>Streptophyta</taxon>
        <taxon>Embryophyta</taxon>
        <taxon>Tracheophyta</taxon>
        <taxon>Spermatophyta</taxon>
        <taxon>Magnoliopsida</taxon>
        <taxon>eudicotyledons</taxon>
        <taxon>Gunneridae</taxon>
        <taxon>Pentapetalae</taxon>
        <taxon>rosids</taxon>
        <taxon>malvids</taxon>
        <taxon>Sapindales</taxon>
        <taxon>Anacardiaceae</taxon>
        <taxon>Pistacia</taxon>
    </lineage>
</organism>
<dbReference type="Proteomes" id="UP001163603">
    <property type="component" value="Chromosome 7"/>
</dbReference>